<feature type="region of interest" description="Disordered" evidence="1">
    <location>
        <begin position="1"/>
        <end position="83"/>
    </location>
</feature>
<keyword evidence="3" id="KW-1185">Reference proteome</keyword>
<proteinExistence type="predicted"/>
<organism evidence="2 3">
    <name type="scientific">Duganella dendranthematis</name>
    <dbReference type="NCBI Taxonomy" id="2728021"/>
    <lineage>
        <taxon>Bacteria</taxon>
        <taxon>Pseudomonadati</taxon>
        <taxon>Pseudomonadota</taxon>
        <taxon>Betaproteobacteria</taxon>
        <taxon>Burkholderiales</taxon>
        <taxon>Oxalobacteraceae</taxon>
        <taxon>Telluria group</taxon>
        <taxon>Duganella</taxon>
    </lineage>
</organism>
<sequence>MTQHDQSIGGPGAVDGIAGSPSGTEGATSGAGIDKGAPPKRDSGPERHPTPALGGNSTDSRQSTSGVMQKEPRENVEERQPGP</sequence>
<gene>
    <name evidence="2" type="ORF">HH213_15710</name>
</gene>
<protein>
    <submittedName>
        <fullName evidence="2">Uncharacterized protein</fullName>
    </submittedName>
</protein>
<feature type="compositionally biased region" description="Basic and acidic residues" evidence="1">
    <location>
        <begin position="37"/>
        <end position="49"/>
    </location>
</feature>
<name>A0ABX6MET4_9BURK</name>
<reference evidence="2 3" key="1">
    <citation type="submission" date="2020-04" db="EMBL/GenBank/DDBJ databases">
        <title>Genome sequencing of novel species.</title>
        <authorList>
            <person name="Heo J."/>
            <person name="Kim S.-J."/>
            <person name="Kim J.-S."/>
            <person name="Hong S.-B."/>
            <person name="Kwon S.-W."/>
        </authorList>
    </citation>
    <scope>NUCLEOTIDE SEQUENCE [LARGE SCALE GENOMIC DNA]</scope>
    <source>
        <strain evidence="2 3">AF9R3</strain>
    </source>
</reference>
<evidence type="ECO:0000313" key="3">
    <source>
        <dbReference type="Proteomes" id="UP000503117"/>
    </source>
</evidence>
<dbReference type="EMBL" id="CP051684">
    <property type="protein sequence ID" value="QJD91397.1"/>
    <property type="molecule type" value="Genomic_DNA"/>
</dbReference>
<dbReference type="Proteomes" id="UP000503117">
    <property type="component" value="Chromosome"/>
</dbReference>
<dbReference type="RefSeq" id="WP_110847386.1">
    <property type="nucleotide sequence ID" value="NZ_CP051684.1"/>
</dbReference>
<feature type="compositionally biased region" description="Polar residues" evidence="1">
    <location>
        <begin position="55"/>
        <end position="67"/>
    </location>
</feature>
<evidence type="ECO:0000313" key="2">
    <source>
        <dbReference type="EMBL" id="QJD91397.1"/>
    </source>
</evidence>
<feature type="compositionally biased region" description="Basic and acidic residues" evidence="1">
    <location>
        <begin position="70"/>
        <end position="83"/>
    </location>
</feature>
<accession>A0ABX6MET4</accession>
<evidence type="ECO:0000256" key="1">
    <source>
        <dbReference type="SAM" id="MobiDB-lite"/>
    </source>
</evidence>